<feature type="region of interest" description="Disordered" evidence="1">
    <location>
        <begin position="1690"/>
        <end position="1722"/>
    </location>
</feature>
<feature type="compositionally biased region" description="Low complexity" evidence="1">
    <location>
        <begin position="181"/>
        <end position="195"/>
    </location>
</feature>
<dbReference type="SUPFAM" id="SSF48371">
    <property type="entry name" value="ARM repeat"/>
    <property type="match status" value="1"/>
</dbReference>
<feature type="region of interest" description="Disordered" evidence="1">
    <location>
        <begin position="2124"/>
        <end position="2214"/>
    </location>
</feature>
<dbReference type="InterPro" id="IPR046460">
    <property type="entry name" value="UNC80_C"/>
</dbReference>
<organism evidence="3 4">
    <name type="scientific">Sphaerobolus stellatus (strain SS14)</name>
    <dbReference type="NCBI Taxonomy" id="990650"/>
    <lineage>
        <taxon>Eukaryota</taxon>
        <taxon>Fungi</taxon>
        <taxon>Dikarya</taxon>
        <taxon>Basidiomycota</taxon>
        <taxon>Agaricomycotina</taxon>
        <taxon>Agaricomycetes</taxon>
        <taxon>Phallomycetidae</taxon>
        <taxon>Geastrales</taxon>
        <taxon>Sphaerobolaceae</taxon>
        <taxon>Sphaerobolus</taxon>
    </lineage>
</organism>
<sequence length="2368" mass="260774">MNQDHAKVPSSLKANDLTPGKTAPTGTRLGKFLRRRASEDSIVSTTSDAGTIRSVTERGGFPALKTVDESKQSLPYIDEERESYSTVEVARKPRRPSESTTNSLPGEESPVAGREHVRGRSTDIGLESPSQPSTPRRMFERLASPSPSRTGSPIPSGSKLHWNQVRNAIKPGGVLSHHEPWSPTTPTSAVSSTQSIPPRSQTPKPSKFARLGFRQVVEQTRAAVLNEEPDRFQMDVYQACLRARFGSPRPKVEKETFQPGYLPFMSTASLTATAALNQGRAGSGAEYLPPSLSELHQVLVRYASGGSAVGAWRLPYEAEVLSVLLIPFLLESRRDSNEQWLAVEAFELAVQTWAATNKQREVDRLLWCCKASLMPACPVRSRILGTLSNMLFSSKPVQDANPLALQNLFQGLQMLVHTITQSPSEADGDIDVTRELCSHLYQGGCGDPLVKSIEQEYDAEWSSYDAQDALRVQILAEAAVRCMQCGSDELRRWALHNQVATYWPATIGPSTALSRAVATRRLNAFLQSALSLLRLEIARDNRRSLHGDVSVIFQLVMSKVLAELQQLPATVLVADCRYLVVHVLVELLRIDDKSLKYRIIDLFCHWYDTETEWKASLEAGVRLLVEKAEWLIVARNVGNLFVNIPGDYRTKMMSVVIPALHSRFVMDPALNPPNELTSLFEQLTEHYPQQFYVPLFALANAAKEPTLIGQLSIVTALARVIPSFWRRDPEMLSIAVMVDPGKGKANNQTGPWGRPRLGQSLIMVEFIRCLRELTKQKKDPTAVPDSSHNDSYKFATGLESRLALLAESKEADKLIPFSQRLLLAVLFFEIRLYTRSLKPASWMSTIVRWASQSYLGATLTRPNDSNPFTDNESLSFVADDAYLEQFTTIQKLRALYAACSDAPISSSRQRSTLAVSAYDIVQSAGLTANSGAINEAVKERQDLLDSLPTSTSAATLRLLVSVCGLLSHLEYQPLVSTLWSIYLEEEDSSIIAPTCFLLTHCLEKSPEDLVPIIKGEIQSQDKDMKIKVINRLMALFAWRTELLGQTYISDRAHRRPFRLARQPIPFVALDVGSSIYVHEQSEEDIKKLSGGALPYDIRKKLAEVGWEQDEGPTDTKQERIRAPISLFSASHLETYHGPRSTVGSPTVEAGRPLLRRKSSGASSAHSSTGNKRRPVFVPALVSLFPLLASLTSDLDPFVANGSREAIMIVLRDDPNMICRPVFEALSSELPNVAEHTSTFRSFLRIHHRLPPSASHHIFSSIGGFLKNLSKDSDDPNALRAFSYSLPILSKLVTQVSNLSVRDLRRSKFEIFVFPTGALWFPVNAPSSAMFPRTLTGPSDSPNEVPELMGLICMIRTAQNMLLLDMLKHKPQEVQTVRKSLMEFVLPADIPGRATNSYIPLFNDEEKGNYAYEQVSLALSRSHLLLLAQVFRSMPRNFSGKQELTRLFDGLNSILLAHGNDLGIVAHALIACLIGATRFRRFVASSGGFSLFMPSLLKVYAEAEKQPAIRQAIQYASSRLYAIHEDAYLFHSLVLASQTLCRIEDPRCRELFTDAIWDLFSSLKAAPRPGSPDPASIHGCNRSEEKEVLIAAAIADDAITSSRSEGPQGDRLKKIMEIGEFPAKVLDLADFAKLFLTIIAHDTTILRAQHFLILFRHLAPKFYNGSKSARDVLRDGTNALAVALFPKSSRTKMTEGDRARSGQAEDPEASAKASNKAGDAATPSDPLIMRREYLKLVVSFVRMGGDLRHGTIKQALELFKGLLKEPTRPDPQSEGAFFQQFMDGWLTRLSINAKQALSLLSDIAPVLRTFALSIDCSGAIDSITQLLKHSELVKVPKLVQFVVEEVAGPLLEACSQAASDNLLLSLPIRSSVVSLLAQLGTLEYADVASIIEIQPASPGFLCGIVLPLCMIIQTSAEISSEHQFQTKYHAAKHGIIFVRLLAYVMNACQASPTGDGGKSSPLPGLNRRGSNTVRKGSNSLDRANLATMAMTIQIIKIIILRASDDISVALVGIWSRLARFLNRLLTDGDAHFALPPYSSPAASPYHSPQLTPINLDPFLQQPTTPGGLGLPSAGPSSMAPRVVDYLTWSLMEYLCCSPSPLNLQMRLWMQEKANTLDAELRAREVPTPSYKRRSRRLSSSVFAKPRGSSVSPDALRPTGGLSRTPSELNLSLSLTPDFNSPEPTPYNRFPSPATPSNPSTPWNGPRIRHLGPTRGLEAHPPLHLESPLKTLARSSNIALPGLIGMTRTRIRIVQTCMGFDRLLPPQQGQRISHSHEALDINLKPWTKTSALSMIAEEARLIIEEFSECFKETVGGGYIEVDIPPATPITPTINIVLGAANALGAIAGMDKHLQPPPTPSPAGRMPVSTF</sequence>
<feature type="compositionally biased region" description="Polar residues" evidence="1">
    <location>
        <begin position="1967"/>
        <end position="1976"/>
    </location>
</feature>
<name>A0A0C9U0Q0_SPHS4</name>
<dbReference type="HOGENOM" id="CLU_001075_0_0_1"/>
<dbReference type="GO" id="GO:0055080">
    <property type="term" value="P:monoatomic cation homeostasis"/>
    <property type="evidence" value="ECO:0007669"/>
    <property type="project" value="TreeGrafter"/>
</dbReference>
<feature type="compositionally biased region" description="Polar residues" evidence="1">
    <location>
        <begin position="2160"/>
        <end position="2177"/>
    </location>
</feature>
<feature type="region of interest" description="Disordered" evidence="1">
    <location>
        <begin position="1951"/>
        <end position="1976"/>
    </location>
</feature>
<keyword evidence="4" id="KW-1185">Reference proteome</keyword>
<dbReference type="Pfam" id="PF20262">
    <property type="entry name" value="UNC80_C"/>
    <property type="match status" value="1"/>
</dbReference>
<dbReference type="GO" id="GO:0005261">
    <property type="term" value="F:monoatomic cation channel activity"/>
    <property type="evidence" value="ECO:0007669"/>
    <property type="project" value="TreeGrafter"/>
</dbReference>
<evidence type="ECO:0000259" key="2">
    <source>
        <dbReference type="Pfam" id="PF20262"/>
    </source>
</evidence>
<dbReference type="PANTHER" id="PTHR31781:SF1">
    <property type="entry name" value="PROTEIN UNC-80 HOMOLOG"/>
    <property type="match status" value="1"/>
</dbReference>
<evidence type="ECO:0000313" key="3">
    <source>
        <dbReference type="EMBL" id="KIJ36323.1"/>
    </source>
</evidence>
<evidence type="ECO:0000313" key="4">
    <source>
        <dbReference type="Proteomes" id="UP000054279"/>
    </source>
</evidence>
<proteinExistence type="predicted"/>
<dbReference type="PANTHER" id="PTHR31781">
    <property type="entry name" value="UNC80"/>
    <property type="match status" value="1"/>
</dbReference>
<evidence type="ECO:0000256" key="1">
    <source>
        <dbReference type="SAM" id="MobiDB-lite"/>
    </source>
</evidence>
<feature type="region of interest" description="Disordered" evidence="1">
    <location>
        <begin position="1"/>
        <end position="160"/>
    </location>
</feature>
<feature type="region of interest" description="Disordered" evidence="1">
    <location>
        <begin position="172"/>
        <end position="207"/>
    </location>
</feature>
<feature type="compositionally biased region" description="Low complexity" evidence="1">
    <location>
        <begin position="2189"/>
        <end position="2200"/>
    </location>
</feature>
<accession>A0A0C9U0Q0</accession>
<reference evidence="3 4" key="1">
    <citation type="submission" date="2014-06" db="EMBL/GenBank/DDBJ databases">
        <title>Evolutionary Origins and Diversification of the Mycorrhizal Mutualists.</title>
        <authorList>
            <consortium name="DOE Joint Genome Institute"/>
            <consortium name="Mycorrhizal Genomics Consortium"/>
            <person name="Kohler A."/>
            <person name="Kuo A."/>
            <person name="Nagy L.G."/>
            <person name="Floudas D."/>
            <person name="Copeland A."/>
            <person name="Barry K.W."/>
            <person name="Cichocki N."/>
            <person name="Veneault-Fourrey C."/>
            <person name="LaButti K."/>
            <person name="Lindquist E.A."/>
            <person name="Lipzen A."/>
            <person name="Lundell T."/>
            <person name="Morin E."/>
            <person name="Murat C."/>
            <person name="Riley R."/>
            <person name="Ohm R."/>
            <person name="Sun H."/>
            <person name="Tunlid A."/>
            <person name="Henrissat B."/>
            <person name="Grigoriev I.V."/>
            <person name="Hibbett D.S."/>
            <person name="Martin F."/>
        </authorList>
    </citation>
    <scope>NUCLEOTIDE SEQUENCE [LARGE SCALE GENOMIC DNA]</scope>
    <source>
        <strain evidence="3 4">SS14</strain>
    </source>
</reference>
<dbReference type="InterPro" id="IPR016024">
    <property type="entry name" value="ARM-type_fold"/>
</dbReference>
<dbReference type="EMBL" id="KN837179">
    <property type="protein sequence ID" value="KIJ36323.1"/>
    <property type="molecule type" value="Genomic_DNA"/>
</dbReference>
<gene>
    <name evidence="3" type="ORF">M422DRAFT_261273</name>
</gene>
<dbReference type="GO" id="GO:0034703">
    <property type="term" value="C:cation channel complex"/>
    <property type="evidence" value="ECO:0007669"/>
    <property type="project" value="TreeGrafter"/>
</dbReference>
<feature type="compositionally biased region" description="Polar residues" evidence="1">
    <location>
        <begin position="145"/>
        <end position="155"/>
    </location>
</feature>
<feature type="domain" description="Protein UNC80 C-terminal" evidence="2">
    <location>
        <begin position="1363"/>
        <end position="1563"/>
    </location>
</feature>
<protein>
    <recommendedName>
        <fullName evidence="2">Protein UNC80 C-terminal domain-containing protein</fullName>
    </recommendedName>
</protein>
<dbReference type="Proteomes" id="UP000054279">
    <property type="component" value="Unassembled WGS sequence"/>
</dbReference>
<dbReference type="OrthoDB" id="5584001at2759"/>